<evidence type="ECO:0000313" key="1">
    <source>
        <dbReference type="EMBL" id="CAH6718231.1"/>
    </source>
</evidence>
<reference evidence="1" key="1">
    <citation type="submission" date="2022-06" db="EMBL/GenBank/DDBJ databases">
        <authorList>
            <person name="Legras J.-L."/>
            <person name="Devillers H."/>
            <person name="Grondin C."/>
        </authorList>
    </citation>
    <scope>NUCLEOTIDE SEQUENCE</scope>
    <source>
        <strain evidence="1">CLIB 1444</strain>
    </source>
</reference>
<comment type="caution">
    <text evidence="1">The sequence shown here is derived from an EMBL/GenBank/DDBJ whole genome shotgun (WGS) entry which is preliminary data.</text>
</comment>
<keyword evidence="1" id="KW-0031">Aminopeptidase</keyword>
<gene>
    <name evidence="1" type="ORF">CLIB1444_01S02080</name>
</gene>
<keyword evidence="2" id="KW-1185">Reference proteome</keyword>
<protein>
    <submittedName>
        <fullName evidence="1">Dipeptidyl aminopeptidase A</fullName>
    </submittedName>
</protein>
<dbReference type="EMBL" id="CALSDN010000001">
    <property type="protein sequence ID" value="CAH6718231.1"/>
    <property type="molecule type" value="Genomic_DNA"/>
</dbReference>
<sequence length="911" mass="105260">MSSEEYEMVENPGDSTKNWVEEDDQSSIKDLESDDTSIIFQHLDIGNQTPEDFNDNPTFQDVLLNYKGRKSSSRHLCYIISGLMFGMWLLLLLIYANVKVTDISSSWKWKTDLVQFGNENLTLNHYDPENKNISMDDIWQGRFSPGFRWIKWLNRPQYPKSHDNYNNAGFYMTRGSKGEFVIVNAVDNTMKVLFESPQFPYENNFFYIKDVILNPKISVDDSSAYHLVVTDTLRQWRHSKFSIYWLFKPITNEFIPLMPEKKDMDKSKPSALKLLHFAEFTDDGDKIVFGIDHDLYWQNLKDLKVERITSSGSKSIFNGKPDWVYEEEVLSRDKFFWTSPDSKQLIFGTLNDTEVMDYEVDYFVKESENVGLTYDIPPTVLIDSVNQYPIKQSLKYPKPGTPNPKVSLFKYSFDERKIEELQFNHKSDSIVYDGDWVDDNHFLVKVSDRRSKTLSKQMVKVNENSVTEIEALDAGSFNGWINKVSPIVRVKNGYIDKTWTEDRTRLVYYDTPLSKEPLILSKGEFDVLDTEKVVYNDNEEIIYTLTNIKGSMSAHLTGITLKGEIKVVLGGDKSGKYEFSSDDNGQFMSLEYLGPEFASQKIFSTVELHLLEDDDAKLGKFLDSLEMTSDFSRMKSELVKYNFPTRIPRKVKIGDKDPVEINVIEILPPNFDPNRKKKYPILVHAYGGPGSQTVDDSYILGFNDVVSATLDAIVLIIDPRGTDGKGWKFKSFSTNKIGFWEGRDLKTITSDYIKKNSKIIDKNKIALWGWSYGGFTTLKTLELDQGDTFKFGMAVAPVTNWLFYNSIYTERYMNLPTENTNYHDTARISDVEAVAKSTRFLIMHGTADDNVHLQNSLWLLDKLNIKEIENYDVHFFPDNDHGIQYHNADIVVYDKLLNWLKDAFMGKFNDF</sequence>
<accession>A0ACA9Y0C4</accession>
<keyword evidence="1" id="KW-0378">Hydrolase</keyword>
<proteinExistence type="predicted"/>
<organism evidence="1 2">
    <name type="scientific">[Candida] jaroonii</name>
    <dbReference type="NCBI Taxonomy" id="467808"/>
    <lineage>
        <taxon>Eukaryota</taxon>
        <taxon>Fungi</taxon>
        <taxon>Dikarya</taxon>
        <taxon>Ascomycota</taxon>
        <taxon>Saccharomycotina</taxon>
        <taxon>Pichiomycetes</taxon>
        <taxon>Debaryomycetaceae</taxon>
        <taxon>Yamadazyma</taxon>
    </lineage>
</organism>
<keyword evidence="1" id="KW-0645">Protease</keyword>
<dbReference type="Proteomes" id="UP001152531">
    <property type="component" value="Unassembled WGS sequence"/>
</dbReference>
<evidence type="ECO:0000313" key="2">
    <source>
        <dbReference type="Proteomes" id="UP001152531"/>
    </source>
</evidence>
<name>A0ACA9Y0C4_9ASCO</name>